<evidence type="ECO:0000313" key="8">
    <source>
        <dbReference type="Proteomes" id="UP000469427"/>
    </source>
</evidence>
<evidence type="ECO:0000313" key="6">
    <source>
        <dbReference type="Proteomes" id="UP000283713"/>
    </source>
</evidence>
<dbReference type="Proteomes" id="UP000260640">
    <property type="component" value="Unassembled WGS sequence"/>
</dbReference>
<proteinExistence type="predicted"/>
<protein>
    <submittedName>
        <fullName evidence="2">Uncharacterized protein</fullName>
    </submittedName>
</protein>
<reference evidence="5 6" key="1">
    <citation type="submission" date="2018-08" db="EMBL/GenBank/DDBJ databases">
        <title>A genome reference for cultivated species of the human gut microbiota.</title>
        <authorList>
            <person name="Zou Y."/>
            <person name="Xue W."/>
            <person name="Luo G."/>
        </authorList>
    </citation>
    <scope>NUCLEOTIDE SEQUENCE [LARGE SCALE GENOMIC DNA]</scope>
    <source>
        <strain evidence="3 7">AF12-25</strain>
        <strain evidence="4 6">AM16-6</strain>
        <strain evidence="2 5">TM05-16</strain>
    </source>
</reference>
<evidence type="ECO:0000313" key="4">
    <source>
        <dbReference type="EMBL" id="RHH81802.1"/>
    </source>
</evidence>
<dbReference type="Proteomes" id="UP000283713">
    <property type="component" value="Unassembled WGS sequence"/>
</dbReference>
<comment type="caution">
    <text evidence="2">The sequence shown here is derived from an EMBL/GenBank/DDBJ whole genome shotgun (WGS) entry which is preliminary data.</text>
</comment>
<dbReference type="EMBL" id="QSPP01000136">
    <property type="protein sequence ID" value="RGJ74268.1"/>
    <property type="molecule type" value="Genomic_DNA"/>
</dbReference>
<evidence type="ECO:0000313" key="5">
    <source>
        <dbReference type="Proteomes" id="UP000260640"/>
    </source>
</evidence>
<dbReference type="Proteomes" id="UP000469427">
    <property type="component" value="Unassembled WGS sequence"/>
</dbReference>
<dbReference type="EMBL" id="QSAI01000005">
    <property type="protein sequence ID" value="RGW49700.1"/>
    <property type="molecule type" value="Genomic_DNA"/>
</dbReference>
<accession>A0A3E5H795</accession>
<organism evidence="2 5">
    <name type="scientific">Phocaeicola vulgatus</name>
    <name type="common">Bacteroides vulgatus</name>
    <dbReference type="NCBI Taxonomy" id="821"/>
    <lineage>
        <taxon>Bacteria</taxon>
        <taxon>Pseudomonadati</taxon>
        <taxon>Bacteroidota</taxon>
        <taxon>Bacteroidia</taxon>
        <taxon>Bacteroidales</taxon>
        <taxon>Bacteroidaceae</taxon>
        <taxon>Phocaeicola</taxon>
    </lineage>
</organism>
<evidence type="ECO:0000313" key="1">
    <source>
        <dbReference type="EMBL" id="KAB6524055.1"/>
    </source>
</evidence>
<gene>
    <name evidence="4" type="ORF">DW193_04590</name>
    <name evidence="3" type="ORF">DWV70_04180</name>
    <name evidence="2" type="ORF">DXD46_22015</name>
    <name evidence="1" type="ORF">GAY98_16945</name>
</gene>
<evidence type="ECO:0000313" key="3">
    <source>
        <dbReference type="EMBL" id="RGW49700.1"/>
    </source>
</evidence>
<dbReference type="Proteomes" id="UP000285469">
    <property type="component" value="Unassembled WGS sequence"/>
</dbReference>
<name>A0A3E5H795_PHOVU</name>
<dbReference type="EMBL" id="QRKA01000005">
    <property type="protein sequence ID" value="RHH81802.1"/>
    <property type="molecule type" value="Genomic_DNA"/>
</dbReference>
<sequence length="64" mass="7336">MKVVAAIIIVITRNTEEADVAEDVKQSLPQIIKSEVVHFKPAQPHFLCAKRRCLRMRSFQPMES</sequence>
<reference evidence="1 8" key="2">
    <citation type="journal article" date="2019" name="Nat. Med.">
        <title>A library of human gut bacterial isolates paired with longitudinal multiomics data enables mechanistic microbiome research.</title>
        <authorList>
            <person name="Poyet M."/>
            <person name="Groussin M."/>
            <person name="Gibbons S.M."/>
            <person name="Avila-Pacheco J."/>
            <person name="Jiang X."/>
            <person name="Kearney S.M."/>
            <person name="Perrotta A.R."/>
            <person name="Berdy B."/>
            <person name="Zhao S."/>
            <person name="Lieberman T.D."/>
            <person name="Swanson P.K."/>
            <person name="Smith M."/>
            <person name="Roesemann S."/>
            <person name="Alexander J.E."/>
            <person name="Rich S.A."/>
            <person name="Livny J."/>
            <person name="Vlamakis H."/>
            <person name="Clish C."/>
            <person name="Bullock K."/>
            <person name="Deik A."/>
            <person name="Scott J."/>
            <person name="Pierce K.A."/>
            <person name="Xavier R.J."/>
            <person name="Alm E.J."/>
        </authorList>
    </citation>
    <scope>NUCLEOTIDE SEQUENCE [LARGE SCALE GENOMIC DNA]</scope>
    <source>
        <strain evidence="1 8">BIOML-A122</strain>
    </source>
</reference>
<dbReference type="EMBL" id="WDBI01000032">
    <property type="protein sequence ID" value="KAB6524055.1"/>
    <property type="molecule type" value="Genomic_DNA"/>
</dbReference>
<evidence type="ECO:0000313" key="2">
    <source>
        <dbReference type="EMBL" id="RGJ74268.1"/>
    </source>
</evidence>
<evidence type="ECO:0000313" key="7">
    <source>
        <dbReference type="Proteomes" id="UP000285469"/>
    </source>
</evidence>
<dbReference type="AlphaFoldDB" id="A0A3E5H795"/>